<evidence type="ECO:0000313" key="1">
    <source>
        <dbReference type="EMBL" id="QNR68531.1"/>
    </source>
</evidence>
<dbReference type="RefSeq" id="WP_190298783.1">
    <property type="nucleotide sequence ID" value="NZ_CP061172.1"/>
</dbReference>
<organism evidence="1 2">
    <name type="scientific">Paenibacillus peoriae</name>
    <dbReference type="NCBI Taxonomy" id="59893"/>
    <lineage>
        <taxon>Bacteria</taxon>
        <taxon>Bacillati</taxon>
        <taxon>Bacillota</taxon>
        <taxon>Bacilli</taxon>
        <taxon>Bacillales</taxon>
        <taxon>Paenibacillaceae</taxon>
        <taxon>Paenibacillus</taxon>
    </lineage>
</organism>
<protein>
    <submittedName>
        <fullName evidence="1">Uncharacterized protein</fullName>
    </submittedName>
</protein>
<proteinExistence type="predicted"/>
<dbReference type="EMBL" id="CP061172">
    <property type="protein sequence ID" value="QNR68531.1"/>
    <property type="molecule type" value="Genomic_DNA"/>
</dbReference>
<dbReference type="AlphaFoldDB" id="A0A7H0YBS3"/>
<reference evidence="1 2" key="1">
    <citation type="submission" date="2020-09" db="EMBL/GenBank/DDBJ databases">
        <title>Characterization of Paenibacillus peoriae strain ZF390 with broad-spectrum antimicrobial activity as a potential biocontrol agent.</title>
        <authorList>
            <person name="Li L."/>
            <person name="Zhao Y."/>
            <person name="Li B."/>
            <person name="Xie X."/>
        </authorList>
    </citation>
    <scope>NUCLEOTIDE SEQUENCE [LARGE SCALE GENOMIC DNA]</scope>
    <source>
        <strain evidence="1 2">ZF390</strain>
    </source>
</reference>
<name>A0A7H0YBS3_9BACL</name>
<accession>A0A7H0YBS3</accession>
<dbReference type="Proteomes" id="UP000516384">
    <property type="component" value="Chromosome"/>
</dbReference>
<evidence type="ECO:0000313" key="2">
    <source>
        <dbReference type="Proteomes" id="UP000516384"/>
    </source>
</evidence>
<sequence length="866" mass="94136">MASEKTPNLGLNQIDRTSPKTTYFDLEKYLDQNWRAVDDFAGDVNDGVNEIKKRLDTTERKAVTLEPGVQIVHAEKAAPFSLTGLSGRMLVNLLGRMGGCETVSEWSSNVAIAIDSNNKTNGSSSFKITLGSVPATASASFLTTPGRKYIAIADVKSGNTSKVAISINGIASVVGNEVSSGSVFAPSVVRFTAKEYFHIVTITGTGAAGNIFNMDCVRVYEISEADYADAASLTPAQTAAKYPYVDSVMPVRSPYAIRYGENLLPNFYEWTKTGHTVFISDAYTTSGTLVSGDIGTDAYMVYYLDAVPNLEYTLTNPADSNGFMRISTFDKNAVRLQGMFVKPGESKTIKLSPSAVRMGINISGITSYTDEFDTNQWIWSAGTVRNFKKPMLNIGSTAKPFKPREDSMLALQTDLYADPVTGANADTVFERDGQYFKVKRFESVLLEGSKITAVNGVANKTGFKTIYPVIPSANYNYGSPGAAAAKYNGKILLWGDHESNADRWSIDPIALNFAISVPVADSGWADSYTPTLDDIKAYFYGYKAYDANTITPANAQVSTTATWNGTGTKYWVQCVGSPLFSQSVPTSSYVGYTPYQLVYQLATPTVEPIISEGQLSFVEGYNQVEVGTGIVLREKAKLYQELDEKRWNINNGSPGEYQASLLNYRVDRFIGIYRNSQRDNWTLYRNTVTPAGALAQSYNVDTSAAYTVSYLTFISSPVVPFTGSYAANEKTLLTDLVDSLQQNTARVSVLESRKADKDNPAVLTPTLINGVTLEYPTSPVEYRKTSDGFVTVQGSIKPPSTGDIVVFRLPEGYRPQQTVAVALAGNTGTADVMVRGVVLAGGQVQVGNSVPVIWVRLDGIQFIAER</sequence>
<gene>
    <name evidence="1" type="ORF">IAQ67_05600</name>
</gene>